<dbReference type="GO" id="GO:0032993">
    <property type="term" value="C:protein-DNA complex"/>
    <property type="evidence" value="ECO:0007669"/>
    <property type="project" value="TreeGrafter"/>
</dbReference>
<gene>
    <name evidence="8" type="ORF">IDH44_22235</name>
</gene>
<keyword evidence="9" id="KW-1185">Reference proteome</keyword>
<organism evidence="8 9">
    <name type="scientific">Paenibacillus sabuli</name>
    <dbReference type="NCBI Taxonomy" id="2772509"/>
    <lineage>
        <taxon>Bacteria</taxon>
        <taxon>Bacillati</taxon>
        <taxon>Bacillota</taxon>
        <taxon>Bacilli</taxon>
        <taxon>Bacillales</taxon>
        <taxon>Paenibacillaceae</taxon>
        <taxon>Paenibacillus</taxon>
    </lineage>
</organism>
<evidence type="ECO:0000313" key="8">
    <source>
        <dbReference type="EMBL" id="MBD2847923.1"/>
    </source>
</evidence>
<dbReference type="PANTHER" id="PTHR43003:SF12">
    <property type="entry name" value="DNA-3-METHYLADENINE GLYCOSYLASE"/>
    <property type="match status" value="1"/>
</dbReference>
<dbReference type="InterPro" id="IPR011257">
    <property type="entry name" value="DNA_glycosylase"/>
</dbReference>
<keyword evidence="4" id="KW-0227">DNA damage</keyword>
<dbReference type="SUPFAM" id="SSF48150">
    <property type="entry name" value="DNA-glycosylase"/>
    <property type="match status" value="1"/>
</dbReference>
<evidence type="ECO:0000256" key="2">
    <source>
        <dbReference type="ARBA" id="ARBA00010817"/>
    </source>
</evidence>
<reference evidence="8" key="1">
    <citation type="submission" date="2020-09" db="EMBL/GenBank/DDBJ databases">
        <title>A novel bacterium of genus Paenibacillus, isolated from South China Sea.</title>
        <authorList>
            <person name="Huang H."/>
            <person name="Mo K."/>
            <person name="Hu Y."/>
        </authorList>
    </citation>
    <scope>NUCLEOTIDE SEQUENCE</scope>
    <source>
        <strain evidence="8">IB182496</strain>
    </source>
</reference>
<feature type="domain" description="HhH-GPD" evidence="7">
    <location>
        <begin position="134"/>
        <end position="297"/>
    </location>
</feature>
<dbReference type="Gene3D" id="1.10.1670.10">
    <property type="entry name" value="Helix-hairpin-Helix base-excision DNA repair enzymes (C-terminal)"/>
    <property type="match status" value="1"/>
</dbReference>
<dbReference type="InterPro" id="IPR012904">
    <property type="entry name" value="OGG_N"/>
</dbReference>
<comment type="catalytic activity">
    <reaction evidence="1">
        <text>Hydrolysis of alkylated DNA, releasing 3-methyladenine, 3-methylguanine, 7-methylguanine and 7-methyladenine.</text>
        <dbReference type="EC" id="3.2.2.21"/>
    </reaction>
</comment>
<dbReference type="GO" id="GO:0006285">
    <property type="term" value="P:base-excision repair, AP site formation"/>
    <property type="evidence" value="ECO:0007669"/>
    <property type="project" value="TreeGrafter"/>
</dbReference>
<keyword evidence="6" id="KW-0234">DNA repair</keyword>
<evidence type="ECO:0000259" key="7">
    <source>
        <dbReference type="SMART" id="SM00478"/>
    </source>
</evidence>
<dbReference type="Proteomes" id="UP000621560">
    <property type="component" value="Unassembled WGS sequence"/>
</dbReference>
<dbReference type="InterPro" id="IPR003265">
    <property type="entry name" value="HhH-GPD_domain"/>
</dbReference>
<dbReference type="RefSeq" id="WP_190921024.1">
    <property type="nucleotide sequence ID" value="NZ_JACXIZ010000047.1"/>
</dbReference>
<keyword evidence="5" id="KW-0378">Hydrolase</keyword>
<dbReference type="GO" id="GO:0005737">
    <property type="term" value="C:cytoplasm"/>
    <property type="evidence" value="ECO:0007669"/>
    <property type="project" value="TreeGrafter"/>
</dbReference>
<evidence type="ECO:0000256" key="5">
    <source>
        <dbReference type="ARBA" id="ARBA00022801"/>
    </source>
</evidence>
<dbReference type="GO" id="GO:0008725">
    <property type="term" value="F:DNA-3-methyladenine glycosylase activity"/>
    <property type="evidence" value="ECO:0007669"/>
    <property type="project" value="TreeGrafter"/>
</dbReference>
<dbReference type="Pfam" id="PF07934">
    <property type="entry name" value="OGG_N"/>
    <property type="match status" value="1"/>
</dbReference>
<dbReference type="FunFam" id="1.10.340.30:FF:000004">
    <property type="entry name" value="DNA-3-methyladenine glycosylase II"/>
    <property type="match status" value="1"/>
</dbReference>
<dbReference type="InterPro" id="IPR051912">
    <property type="entry name" value="Alkylbase_DNA_Glycosylase/TA"/>
</dbReference>
<evidence type="ECO:0000256" key="6">
    <source>
        <dbReference type="ARBA" id="ARBA00023204"/>
    </source>
</evidence>
<proteinExistence type="inferred from homology"/>
<comment type="caution">
    <text evidence="8">The sequence shown here is derived from an EMBL/GenBank/DDBJ whole genome shotgun (WGS) entry which is preliminary data.</text>
</comment>
<dbReference type="GO" id="GO:0032131">
    <property type="term" value="F:alkylated DNA binding"/>
    <property type="evidence" value="ECO:0007669"/>
    <property type="project" value="TreeGrafter"/>
</dbReference>
<dbReference type="AlphaFoldDB" id="A0A927GTS4"/>
<evidence type="ECO:0000313" key="9">
    <source>
        <dbReference type="Proteomes" id="UP000621560"/>
    </source>
</evidence>
<dbReference type="SMART" id="SM00478">
    <property type="entry name" value="ENDO3c"/>
    <property type="match status" value="1"/>
</dbReference>
<dbReference type="Pfam" id="PF00730">
    <property type="entry name" value="HhH-GPD"/>
    <property type="match status" value="1"/>
</dbReference>
<dbReference type="InterPro" id="IPR037046">
    <property type="entry name" value="AlkA_N_sf"/>
</dbReference>
<dbReference type="GO" id="GO:0008534">
    <property type="term" value="F:oxidized purine nucleobase lesion DNA N-glycosylase activity"/>
    <property type="evidence" value="ECO:0007669"/>
    <property type="project" value="InterPro"/>
</dbReference>
<dbReference type="GO" id="GO:0006289">
    <property type="term" value="P:nucleotide-excision repair"/>
    <property type="evidence" value="ECO:0007669"/>
    <property type="project" value="InterPro"/>
</dbReference>
<sequence length="297" mass="33666">MESPSLQLPVPDLFDYRQLVERLMRAASEIVHQVENDRIYKCIPWNDEDVLLELSDGGDCLRIWLPTQTNPPNEELLAHIADYVKEWLDLDTNLTPFYALAARDPLLAEAANRFRGLWLIGIPDLYEALSWGILGQQINLSFAYTLKRRLVQRYGSAVHYQARTYWRFPDASRIAAVAPSELQELQISGRKAEYLIDIASRIAAGTLSKEGLRAAGDAAADELVALRGIGPWTAQYVLMHCLRRRNAFPVADVGLHQAIRQAAGLQRKPTPAEVSELGRGWSGWEAYAVYYLWRLLY</sequence>
<name>A0A927GTS4_9BACL</name>
<dbReference type="GO" id="GO:0006307">
    <property type="term" value="P:DNA alkylation repair"/>
    <property type="evidence" value="ECO:0007669"/>
    <property type="project" value="TreeGrafter"/>
</dbReference>
<protein>
    <recommendedName>
        <fullName evidence="3">DNA-3-methyladenine glycosylase II</fullName>
        <ecNumber evidence="3">3.2.2.21</ecNumber>
    </recommendedName>
</protein>
<comment type="similarity">
    <text evidence="2">Belongs to the alkylbase DNA glycosidase AlkA family.</text>
</comment>
<dbReference type="EC" id="3.2.2.21" evidence="3"/>
<evidence type="ECO:0000256" key="1">
    <source>
        <dbReference type="ARBA" id="ARBA00000086"/>
    </source>
</evidence>
<dbReference type="InterPro" id="IPR023170">
    <property type="entry name" value="HhH_base_excis_C"/>
</dbReference>
<evidence type="ECO:0000256" key="3">
    <source>
        <dbReference type="ARBA" id="ARBA00012000"/>
    </source>
</evidence>
<dbReference type="Gene3D" id="1.10.340.30">
    <property type="entry name" value="Hypothetical protein, domain 2"/>
    <property type="match status" value="1"/>
</dbReference>
<dbReference type="PANTHER" id="PTHR43003">
    <property type="entry name" value="DNA-3-METHYLADENINE GLYCOSYLASE"/>
    <property type="match status" value="1"/>
</dbReference>
<dbReference type="GO" id="GO:0043916">
    <property type="term" value="F:DNA-7-methylguanine glycosylase activity"/>
    <property type="evidence" value="ECO:0007669"/>
    <property type="project" value="TreeGrafter"/>
</dbReference>
<dbReference type="Gene3D" id="3.30.310.20">
    <property type="entry name" value="DNA-3-methyladenine glycosylase AlkA, N-terminal domain"/>
    <property type="match status" value="1"/>
</dbReference>
<dbReference type="EMBL" id="JACXIZ010000047">
    <property type="protein sequence ID" value="MBD2847923.1"/>
    <property type="molecule type" value="Genomic_DNA"/>
</dbReference>
<evidence type="ECO:0000256" key="4">
    <source>
        <dbReference type="ARBA" id="ARBA00022763"/>
    </source>
</evidence>
<dbReference type="CDD" id="cd00056">
    <property type="entry name" value="ENDO3c"/>
    <property type="match status" value="1"/>
</dbReference>
<accession>A0A927GTS4</accession>